<dbReference type="AlphaFoldDB" id="A0A0B1TFX6"/>
<dbReference type="PANTHER" id="PTHR22954">
    <property type="entry name" value="RETROVIRAL PROTEASE-RELATED"/>
    <property type="match status" value="1"/>
</dbReference>
<name>A0A0B1TFX6_OESDE</name>
<sequence>MALHFHKTPIIMSATTLKNLTTRYKEYTSKVDYPTIDEDSYEKCQSSISLLQSGVRQIREGRENLQKLYAEIRDEYKNCKNKSERKDLMAEIEQIEEESQLQIAIGESNDLIFMLTARLDEAKSVRDRMEVKLGYIQKSQRSENTANNDDNAQVCLDDDCEQTSASNESENVTQALNSVSIERETTNHGSYRSIKPPQATLPKFYGNAEDFPEYWAIFDTLVHKSKELDVMEKILLLKESLKGRAQTAIKGIKLIPQNYEWIIRTLQQNYCNQPTNRSQIVQKLVNLKSASDSADSCLVVYDHIHMLINQMVSAGYDVRSTNDPMWSETILAKFPRDIVKPVLVSGQMQDRQTIEDLMANLKKEIAAKGYVENRLGHAISTRVTTTKEKSTFPRPSANEHCLFYHRANHTSWSCRTVNDQCSRQKILRDENRCWKCGSINQL</sequence>
<accession>A0A0B1TFX6</accession>
<dbReference type="Pfam" id="PF03564">
    <property type="entry name" value="DUF1759"/>
    <property type="match status" value="1"/>
</dbReference>
<keyword evidence="3" id="KW-1185">Reference proteome</keyword>
<organism evidence="2 3">
    <name type="scientific">Oesophagostomum dentatum</name>
    <name type="common">Nodular worm</name>
    <dbReference type="NCBI Taxonomy" id="61180"/>
    <lineage>
        <taxon>Eukaryota</taxon>
        <taxon>Metazoa</taxon>
        <taxon>Ecdysozoa</taxon>
        <taxon>Nematoda</taxon>
        <taxon>Chromadorea</taxon>
        <taxon>Rhabditida</taxon>
        <taxon>Rhabditina</taxon>
        <taxon>Rhabditomorpha</taxon>
        <taxon>Strongyloidea</taxon>
        <taxon>Strongylidae</taxon>
        <taxon>Oesophagostomum</taxon>
    </lineage>
</organism>
<reference evidence="2 3" key="1">
    <citation type="submission" date="2014-03" db="EMBL/GenBank/DDBJ databases">
        <title>Draft genome of the hookworm Oesophagostomum dentatum.</title>
        <authorList>
            <person name="Mitreva M."/>
        </authorList>
    </citation>
    <scope>NUCLEOTIDE SEQUENCE [LARGE SCALE GENOMIC DNA]</scope>
    <source>
        <strain evidence="2 3">OD-Hann</strain>
    </source>
</reference>
<protein>
    <submittedName>
        <fullName evidence="2">Uncharacterized protein</fullName>
    </submittedName>
</protein>
<dbReference type="EMBL" id="KN549661">
    <property type="protein sequence ID" value="KHJ96463.1"/>
    <property type="molecule type" value="Genomic_DNA"/>
</dbReference>
<dbReference type="InterPro" id="IPR005312">
    <property type="entry name" value="DUF1759"/>
</dbReference>
<proteinExistence type="predicted"/>
<dbReference type="OrthoDB" id="5866826at2759"/>
<feature type="coiled-coil region" evidence="1">
    <location>
        <begin position="55"/>
        <end position="82"/>
    </location>
</feature>
<evidence type="ECO:0000313" key="2">
    <source>
        <dbReference type="EMBL" id="KHJ96463.1"/>
    </source>
</evidence>
<dbReference type="Proteomes" id="UP000053660">
    <property type="component" value="Unassembled WGS sequence"/>
</dbReference>
<keyword evidence="1" id="KW-0175">Coiled coil</keyword>
<evidence type="ECO:0000256" key="1">
    <source>
        <dbReference type="SAM" id="Coils"/>
    </source>
</evidence>
<gene>
    <name evidence="2" type="ORF">OESDEN_03572</name>
</gene>
<evidence type="ECO:0000313" key="3">
    <source>
        <dbReference type="Proteomes" id="UP000053660"/>
    </source>
</evidence>
<dbReference type="PANTHER" id="PTHR22954:SF3">
    <property type="entry name" value="PROTEIN CBG08539"/>
    <property type="match status" value="1"/>
</dbReference>